<comment type="caution">
    <text evidence="1">The sequence shown here is derived from an EMBL/GenBank/DDBJ whole genome shotgun (WGS) entry which is preliminary data.</text>
</comment>
<dbReference type="Pfam" id="PF11211">
    <property type="entry name" value="DUF2997"/>
    <property type="match status" value="1"/>
</dbReference>
<proteinExistence type="predicted"/>
<protein>
    <recommendedName>
        <fullName evidence="3">DUF2997 domain-containing protein</fullName>
    </recommendedName>
</protein>
<name>A0ABN2DA32_9ACTN</name>
<evidence type="ECO:0000313" key="1">
    <source>
        <dbReference type="EMBL" id="GAA1573361.1"/>
    </source>
</evidence>
<sequence>MTSTPRIVVTVGSDGQISAETEGLLGGECLDYIAVLEDLLAARTVQSAYTADYARVRVDEPVLEVQRDVDRA</sequence>
<dbReference type="EMBL" id="BAAAQD010000050">
    <property type="protein sequence ID" value="GAA1573361.1"/>
    <property type="molecule type" value="Genomic_DNA"/>
</dbReference>
<accession>A0ABN2DA32</accession>
<keyword evidence="2" id="KW-1185">Reference proteome</keyword>
<dbReference type="Proteomes" id="UP001501470">
    <property type="component" value="Unassembled WGS sequence"/>
</dbReference>
<evidence type="ECO:0000313" key="2">
    <source>
        <dbReference type="Proteomes" id="UP001501470"/>
    </source>
</evidence>
<evidence type="ECO:0008006" key="3">
    <source>
        <dbReference type="Google" id="ProtNLM"/>
    </source>
</evidence>
<reference evidence="1 2" key="1">
    <citation type="journal article" date="2019" name="Int. J. Syst. Evol. Microbiol.">
        <title>The Global Catalogue of Microorganisms (GCM) 10K type strain sequencing project: providing services to taxonomists for standard genome sequencing and annotation.</title>
        <authorList>
            <consortium name="The Broad Institute Genomics Platform"/>
            <consortium name="The Broad Institute Genome Sequencing Center for Infectious Disease"/>
            <person name="Wu L."/>
            <person name="Ma J."/>
        </authorList>
    </citation>
    <scope>NUCLEOTIDE SEQUENCE [LARGE SCALE GENOMIC DNA]</scope>
    <source>
        <strain evidence="1 2">JCM 15933</strain>
    </source>
</reference>
<dbReference type="InterPro" id="IPR021375">
    <property type="entry name" value="DUF2997"/>
</dbReference>
<dbReference type="RefSeq" id="WP_344514870.1">
    <property type="nucleotide sequence ID" value="NZ_BAAAQD010000050.1"/>
</dbReference>
<gene>
    <name evidence="1" type="ORF">GCM10009827_114110</name>
</gene>
<organism evidence="1 2">
    <name type="scientific">Dactylosporangium maewongense</name>
    <dbReference type="NCBI Taxonomy" id="634393"/>
    <lineage>
        <taxon>Bacteria</taxon>
        <taxon>Bacillati</taxon>
        <taxon>Actinomycetota</taxon>
        <taxon>Actinomycetes</taxon>
        <taxon>Micromonosporales</taxon>
        <taxon>Micromonosporaceae</taxon>
        <taxon>Dactylosporangium</taxon>
    </lineage>
</organism>